<dbReference type="EMBL" id="JAOYFB010000036">
    <property type="protein sequence ID" value="KAK4020781.1"/>
    <property type="molecule type" value="Genomic_DNA"/>
</dbReference>
<name>A0ABR0A6M9_9CRUS</name>
<dbReference type="Proteomes" id="UP001234178">
    <property type="component" value="Unassembled WGS sequence"/>
</dbReference>
<evidence type="ECO:0000256" key="1">
    <source>
        <dbReference type="SAM" id="MobiDB-lite"/>
    </source>
</evidence>
<accession>A0ABR0A6M9</accession>
<proteinExistence type="predicted"/>
<feature type="compositionally biased region" description="Polar residues" evidence="1">
    <location>
        <begin position="58"/>
        <end position="72"/>
    </location>
</feature>
<evidence type="ECO:0000313" key="2">
    <source>
        <dbReference type="EMBL" id="KAK4020781.1"/>
    </source>
</evidence>
<reference evidence="2 3" key="1">
    <citation type="journal article" date="2023" name="Nucleic Acids Res.">
        <title>The hologenome of Daphnia magna reveals possible DNA methylation and microbiome-mediated evolution of the host genome.</title>
        <authorList>
            <person name="Chaturvedi A."/>
            <person name="Li X."/>
            <person name="Dhandapani V."/>
            <person name="Marshall H."/>
            <person name="Kissane S."/>
            <person name="Cuenca-Cambronero M."/>
            <person name="Asole G."/>
            <person name="Calvet F."/>
            <person name="Ruiz-Romero M."/>
            <person name="Marangio P."/>
            <person name="Guigo R."/>
            <person name="Rago D."/>
            <person name="Mirbahai L."/>
            <person name="Eastwood N."/>
            <person name="Colbourne J.K."/>
            <person name="Zhou J."/>
            <person name="Mallon E."/>
            <person name="Orsini L."/>
        </authorList>
    </citation>
    <scope>NUCLEOTIDE SEQUENCE [LARGE SCALE GENOMIC DNA]</scope>
    <source>
        <strain evidence="2">LRV0_1</strain>
    </source>
</reference>
<protein>
    <submittedName>
        <fullName evidence="2">Uncharacterized protein</fullName>
    </submittedName>
</protein>
<feature type="region of interest" description="Disordered" evidence="1">
    <location>
        <begin position="58"/>
        <end position="80"/>
    </location>
</feature>
<keyword evidence="3" id="KW-1185">Reference proteome</keyword>
<comment type="caution">
    <text evidence="2">The sequence shown here is derived from an EMBL/GenBank/DDBJ whole genome shotgun (WGS) entry which is preliminary data.</text>
</comment>
<gene>
    <name evidence="2" type="ORF">OUZ56_002730</name>
</gene>
<organism evidence="2 3">
    <name type="scientific">Daphnia magna</name>
    <dbReference type="NCBI Taxonomy" id="35525"/>
    <lineage>
        <taxon>Eukaryota</taxon>
        <taxon>Metazoa</taxon>
        <taxon>Ecdysozoa</taxon>
        <taxon>Arthropoda</taxon>
        <taxon>Crustacea</taxon>
        <taxon>Branchiopoda</taxon>
        <taxon>Diplostraca</taxon>
        <taxon>Cladocera</taxon>
        <taxon>Anomopoda</taxon>
        <taxon>Daphniidae</taxon>
        <taxon>Daphnia</taxon>
    </lineage>
</organism>
<evidence type="ECO:0000313" key="3">
    <source>
        <dbReference type="Proteomes" id="UP001234178"/>
    </source>
</evidence>
<sequence length="138" mass="15388">MCKGVAVENTHNAVLNENTAQYIGFEPFTCNKQTRPGITQSSTISNVATSIEVMETANETTSYGSPQSNPEKQTIVKKKKKKKVGIDVRLSYTPLHITVKDPPNFRLGAHDVRRKFNSTRQSRSAPQHEPYIGIPGFR</sequence>
<feature type="region of interest" description="Disordered" evidence="1">
    <location>
        <begin position="117"/>
        <end position="138"/>
    </location>
</feature>